<evidence type="ECO:0000256" key="1">
    <source>
        <dbReference type="SAM" id="Coils"/>
    </source>
</evidence>
<organism evidence="3 4">
    <name type="scientific">Coemansia guatemalensis</name>
    <dbReference type="NCBI Taxonomy" id="2761395"/>
    <lineage>
        <taxon>Eukaryota</taxon>
        <taxon>Fungi</taxon>
        <taxon>Fungi incertae sedis</taxon>
        <taxon>Zoopagomycota</taxon>
        <taxon>Kickxellomycotina</taxon>
        <taxon>Kickxellomycetes</taxon>
        <taxon>Kickxellales</taxon>
        <taxon>Kickxellaceae</taxon>
        <taxon>Coemansia</taxon>
    </lineage>
</organism>
<dbReference type="Proteomes" id="UP001140094">
    <property type="component" value="Unassembled WGS sequence"/>
</dbReference>
<keyword evidence="1" id="KW-0175">Coiled coil</keyword>
<feature type="compositionally biased region" description="Basic residues" evidence="2">
    <location>
        <begin position="206"/>
        <end position="227"/>
    </location>
</feature>
<feature type="compositionally biased region" description="Basic and acidic residues" evidence="2">
    <location>
        <begin position="37"/>
        <end position="48"/>
    </location>
</feature>
<feature type="non-terminal residue" evidence="3">
    <location>
        <position position="520"/>
    </location>
</feature>
<proteinExistence type="predicted"/>
<protein>
    <recommendedName>
        <fullName evidence="5">Kinetochore protein mis13</fullName>
    </recommendedName>
</protein>
<dbReference type="PANTHER" id="PTHR14778">
    <property type="entry name" value="KINETOCHORE-ASSOCIATED PROTEIN DSN1 HOMOLOG"/>
    <property type="match status" value="1"/>
</dbReference>
<sequence>MADQLSHGNDHGFVFKRGRPVTSRASKALSALTKKTNLGDENQHKKTNVDTPPEPVLATTAPESAAISTKTPVRKRPAPSGSPMSGATGLRLDFPEPKRRLTASPLAVPGAGNGTALDASANVKSGDGNGDVVKEISVPVRKPPQPTPLISRTRTRVFGTPVARSPIGAKVGARRRSGTGARRTTVATLQDNAMGGRPQQQQQQRRGARKSTMGKRRRSTFSMRGKRASSIGGGFKALPHDSVDAADFYRHISPELPEPIRLRQLLAWCARRTSAPPAWPEDLPDPVKSLLSDALKEAVDDIHSAFERGEIATSWYHRPIEDEPSSEQSELLPHPENKANLEAKERLTARIAKLRGENEAWVQELKRASTSHARALDRLPKPLQTLPPESSNATHSVPVEPISRALGSIDWSALGEDDEDNAALRYIDEANDEAIDVELDNAETQIDQAVQEIEIQLDSFHLEMHRANETTKDARTRCEAQQRDLGFILEQRRARAMAVAKAESSPPMDSDRDTEPQKSE</sequence>
<keyword evidence="4" id="KW-1185">Reference proteome</keyword>
<dbReference type="InterPro" id="IPR013218">
    <property type="entry name" value="Dsn1/Mis13"/>
</dbReference>
<accession>A0A9W8HX41</accession>
<comment type="caution">
    <text evidence="3">The sequence shown here is derived from an EMBL/GenBank/DDBJ whole genome shotgun (WGS) entry which is preliminary data.</text>
</comment>
<evidence type="ECO:0000256" key="2">
    <source>
        <dbReference type="SAM" id="MobiDB-lite"/>
    </source>
</evidence>
<dbReference type="OrthoDB" id="10249039at2759"/>
<evidence type="ECO:0000313" key="3">
    <source>
        <dbReference type="EMBL" id="KAJ2797257.1"/>
    </source>
</evidence>
<reference evidence="3" key="1">
    <citation type="submission" date="2022-07" db="EMBL/GenBank/DDBJ databases">
        <title>Phylogenomic reconstructions and comparative analyses of Kickxellomycotina fungi.</title>
        <authorList>
            <person name="Reynolds N.K."/>
            <person name="Stajich J.E."/>
            <person name="Barry K."/>
            <person name="Grigoriev I.V."/>
            <person name="Crous P."/>
            <person name="Smith M.E."/>
        </authorList>
    </citation>
    <scope>NUCLEOTIDE SEQUENCE</scope>
    <source>
        <strain evidence="3">NRRL 1565</strain>
    </source>
</reference>
<dbReference type="AlphaFoldDB" id="A0A9W8HX41"/>
<dbReference type="Pfam" id="PF08202">
    <property type="entry name" value="MIS13"/>
    <property type="match status" value="1"/>
</dbReference>
<name>A0A9W8HX41_9FUNG</name>
<feature type="region of interest" description="Disordered" evidence="2">
    <location>
        <begin position="170"/>
        <end position="234"/>
    </location>
</feature>
<gene>
    <name evidence="3" type="ORF">H4R20_005248</name>
</gene>
<dbReference type="GO" id="GO:0051301">
    <property type="term" value="P:cell division"/>
    <property type="evidence" value="ECO:0007669"/>
    <property type="project" value="InterPro"/>
</dbReference>
<evidence type="ECO:0008006" key="5">
    <source>
        <dbReference type="Google" id="ProtNLM"/>
    </source>
</evidence>
<feature type="coiled-coil region" evidence="1">
    <location>
        <begin position="427"/>
        <end position="459"/>
    </location>
</feature>
<feature type="compositionally biased region" description="Low complexity" evidence="2">
    <location>
        <begin position="178"/>
        <end position="188"/>
    </location>
</feature>
<dbReference type="PANTHER" id="PTHR14778:SF2">
    <property type="entry name" value="KINETOCHORE-ASSOCIATED PROTEIN DSN1 HOMOLOG"/>
    <property type="match status" value="1"/>
</dbReference>
<dbReference type="GO" id="GO:0000444">
    <property type="term" value="C:MIS12/MIND type complex"/>
    <property type="evidence" value="ECO:0007669"/>
    <property type="project" value="InterPro"/>
</dbReference>
<evidence type="ECO:0000313" key="4">
    <source>
        <dbReference type="Proteomes" id="UP001140094"/>
    </source>
</evidence>
<dbReference type="EMBL" id="JANBUO010001677">
    <property type="protein sequence ID" value="KAJ2797257.1"/>
    <property type="molecule type" value="Genomic_DNA"/>
</dbReference>
<feature type="compositionally biased region" description="Basic and acidic residues" evidence="2">
    <location>
        <begin position="509"/>
        <end position="520"/>
    </location>
</feature>
<dbReference type="GO" id="GO:0007059">
    <property type="term" value="P:chromosome segregation"/>
    <property type="evidence" value="ECO:0007669"/>
    <property type="project" value="InterPro"/>
</dbReference>
<feature type="region of interest" description="Disordered" evidence="2">
    <location>
        <begin position="497"/>
        <end position="520"/>
    </location>
</feature>
<feature type="region of interest" description="Disordered" evidence="2">
    <location>
        <begin position="1"/>
        <end position="90"/>
    </location>
</feature>
<feature type="compositionally biased region" description="Low complexity" evidence="2">
    <location>
        <begin position="195"/>
        <end position="205"/>
    </location>
</feature>